<evidence type="ECO:0000313" key="2">
    <source>
        <dbReference type="EMBL" id="EKN62725.1"/>
    </source>
</evidence>
<dbReference type="PANTHER" id="PTHR10438:SF468">
    <property type="entry name" value="THIOREDOXIN-1-RELATED"/>
    <property type="match status" value="1"/>
</dbReference>
<proteinExistence type="predicted"/>
<comment type="caution">
    <text evidence="2">The sequence shown here is derived from an EMBL/GenBank/DDBJ whole genome shotgun (WGS) entry which is preliminary data.</text>
</comment>
<dbReference type="CDD" id="cd02947">
    <property type="entry name" value="TRX_family"/>
    <property type="match status" value="1"/>
</dbReference>
<dbReference type="Pfam" id="PF00085">
    <property type="entry name" value="Thioredoxin"/>
    <property type="match status" value="1"/>
</dbReference>
<dbReference type="PANTHER" id="PTHR10438">
    <property type="entry name" value="THIOREDOXIN"/>
    <property type="match status" value="1"/>
</dbReference>
<dbReference type="PATRIC" id="fig|1117379.3.peg.5163"/>
<accession>K6BUX2</accession>
<dbReference type="InterPro" id="IPR050620">
    <property type="entry name" value="Thioredoxin_H-type-like"/>
</dbReference>
<keyword evidence="3" id="KW-1185">Reference proteome</keyword>
<protein>
    <submittedName>
        <fullName evidence="2">Thioredoxin family protein</fullName>
    </submittedName>
</protein>
<feature type="domain" description="Thioredoxin" evidence="1">
    <location>
        <begin position="1"/>
        <end position="107"/>
    </location>
</feature>
<dbReference type="Gene3D" id="3.40.30.10">
    <property type="entry name" value="Glutaredoxin"/>
    <property type="match status" value="1"/>
</dbReference>
<dbReference type="Proteomes" id="UP000006316">
    <property type="component" value="Unassembled WGS sequence"/>
</dbReference>
<evidence type="ECO:0000313" key="3">
    <source>
        <dbReference type="Proteomes" id="UP000006316"/>
    </source>
</evidence>
<dbReference type="InterPro" id="IPR036249">
    <property type="entry name" value="Thioredoxin-like_sf"/>
</dbReference>
<dbReference type="SUPFAM" id="SSF52833">
    <property type="entry name" value="Thioredoxin-like"/>
    <property type="match status" value="1"/>
</dbReference>
<dbReference type="RefSeq" id="WP_007087976.1">
    <property type="nucleotide sequence ID" value="NZ_AJLS01000181.1"/>
</dbReference>
<evidence type="ECO:0000259" key="1">
    <source>
        <dbReference type="PROSITE" id="PS51352"/>
    </source>
</evidence>
<sequence length="109" mass="12345">MESIKSSEQFSTLVNGDKAVVMLFSANWCPDCRFIDTFIDEIIENNHQEFYFYKVDSDARKDICALANVMGIPSFVAYKGGITLAEFIGNDSKTKEQIEEFLENAKAKL</sequence>
<gene>
    <name evidence="2" type="ORF">BABA_24936</name>
</gene>
<reference evidence="2 3" key="1">
    <citation type="journal article" date="2012" name="Front. Microbiol.">
        <title>Redundancy and modularity in membrane-associated dissimilatory nitrate reduction in Bacillus.</title>
        <authorList>
            <person name="Heylen K."/>
            <person name="Keltjens J."/>
        </authorList>
    </citation>
    <scope>NUCLEOTIDE SEQUENCE [LARGE SCALE GENOMIC DNA]</scope>
    <source>
        <strain evidence="3">LMG 21833T</strain>
    </source>
</reference>
<dbReference type="OrthoDB" id="7629852at2"/>
<dbReference type="STRING" id="1117379.BABA_24936"/>
<dbReference type="AlphaFoldDB" id="K6BUX2"/>
<name>K6BUX2_9BACI</name>
<dbReference type="eggNOG" id="COG0526">
    <property type="taxonomic scope" value="Bacteria"/>
</dbReference>
<dbReference type="PROSITE" id="PS51352">
    <property type="entry name" value="THIOREDOXIN_2"/>
    <property type="match status" value="1"/>
</dbReference>
<dbReference type="EMBL" id="AJLS01000181">
    <property type="protein sequence ID" value="EKN62725.1"/>
    <property type="molecule type" value="Genomic_DNA"/>
</dbReference>
<dbReference type="InterPro" id="IPR013766">
    <property type="entry name" value="Thioredoxin_domain"/>
</dbReference>
<organism evidence="2 3">
    <name type="scientific">Neobacillus bataviensis LMG 21833</name>
    <dbReference type="NCBI Taxonomy" id="1117379"/>
    <lineage>
        <taxon>Bacteria</taxon>
        <taxon>Bacillati</taxon>
        <taxon>Bacillota</taxon>
        <taxon>Bacilli</taxon>
        <taxon>Bacillales</taxon>
        <taxon>Bacillaceae</taxon>
        <taxon>Neobacillus</taxon>
    </lineage>
</organism>